<dbReference type="InterPro" id="IPR006342">
    <property type="entry name" value="FkbM_mtfrase"/>
</dbReference>
<keyword evidence="2" id="KW-0808">Transferase</keyword>
<dbReference type="EMBL" id="DTHB01000015">
    <property type="protein sequence ID" value="HGB13781.1"/>
    <property type="molecule type" value="Genomic_DNA"/>
</dbReference>
<dbReference type="SUPFAM" id="SSF53335">
    <property type="entry name" value="S-adenosyl-L-methionine-dependent methyltransferases"/>
    <property type="match status" value="1"/>
</dbReference>
<dbReference type="InterPro" id="IPR052514">
    <property type="entry name" value="SAM-dependent_MTase"/>
</dbReference>
<dbReference type="PANTHER" id="PTHR34203:SF15">
    <property type="entry name" value="SLL1173 PROTEIN"/>
    <property type="match status" value="1"/>
</dbReference>
<dbReference type="Gene3D" id="3.40.50.150">
    <property type="entry name" value="Vaccinia Virus protein VP39"/>
    <property type="match status" value="1"/>
</dbReference>
<accession>A0A7C3SHQ9</accession>
<evidence type="ECO:0000313" key="2">
    <source>
        <dbReference type="EMBL" id="HGB13781.1"/>
    </source>
</evidence>
<feature type="domain" description="Methyltransferase FkbM" evidence="1">
    <location>
        <begin position="90"/>
        <end position="241"/>
    </location>
</feature>
<sequence length="291" mass="33212">MLEVFFRELLRWYLREFPLRDGKILLYHLFNRRLAPACEEVEVKIKLGFKLLLDLKEPSQRMIYFFGNYDERHEISLINRLLRRGDIFWDIGANIGFYTLAASTLVGSAGLVVAFEPGPRSWDALVTNIKLNHKGNIRPFKLAVTDAYGWVTLYSRPDIADGGASILPSGDQCLQPYQVQAVNLDRFQGEMGLAAPTFMKIDVEGAEPQVLAGAKNILSADHPPLLLIEMNDKAAIGGMLQEMGFVGAHLHRRGWYECRDLEEAKSRNMLWFHPDCNSHRQRLKKVLRVIK</sequence>
<dbReference type="GO" id="GO:0008168">
    <property type="term" value="F:methyltransferase activity"/>
    <property type="evidence" value="ECO:0007669"/>
    <property type="project" value="UniProtKB-KW"/>
</dbReference>
<dbReference type="PANTHER" id="PTHR34203">
    <property type="entry name" value="METHYLTRANSFERASE, FKBM FAMILY PROTEIN"/>
    <property type="match status" value="1"/>
</dbReference>
<dbReference type="AlphaFoldDB" id="A0A7C3SHQ9"/>
<protein>
    <submittedName>
        <fullName evidence="2">FkbM family methyltransferase</fullName>
    </submittedName>
</protein>
<dbReference type="GO" id="GO:0032259">
    <property type="term" value="P:methylation"/>
    <property type="evidence" value="ECO:0007669"/>
    <property type="project" value="UniProtKB-KW"/>
</dbReference>
<dbReference type="InterPro" id="IPR029063">
    <property type="entry name" value="SAM-dependent_MTases_sf"/>
</dbReference>
<organism evidence="2">
    <name type="scientific">Desulfobacca acetoxidans</name>
    <dbReference type="NCBI Taxonomy" id="60893"/>
    <lineage>
        <taxon>Bacteria</taxon>
        <taxon>Pseudomonadati</taxon>
        <taxon>Thermodesulfobacteriota</taxon>
        <taxon>Desulfobaccia</taxon>
        <taxon>Desulfobaccales</taxon>
        <taxon>Desulfobaccaceae</taxon>
        <taxon>Desulfobacca</taxon>
    </lineage>
</organism>
<dbReference type="Pfam" id="PF05050">
    <property type="entry name" value="Methyltransf_21"/>
    <property type="match status" value="1"/>
</dbReference>
<reference evidence="2" key="1">
    <citation type="journal article" date="2020" name="mSystems">
        <title>Genome- and Community-Level Interaction Insights into Carbon Utilization and Element Cycling Functions of Hydrothermarchaeota in Hydrothermal Sediment.</title>
        <authorList>
            <person name="Zhou Z."/>
            <person name="Liu Y."/>
            <person name="Xu W."/>
            <person name="Pan J."/>
            <person name="Luo Z.H."/>
            <person name="Li M."/>
        </authorList>
    </citation>
    <scope>NUCLEOTIDE SEQUENCE [LARGE SCALE GENOMIC DNA]</scope>
    <source>
        <strain evidence="2">SpSt-776</strain>
    </source>
</reference>
<keyword evidence="2" id="KW-0489">Methyltransferase</keyword>
<evidence type="ECO:0000259" key="1">
    <source>
        <dbReference type="Pfam" id="PF05050"/>
    </source>
</evidence>
<name>A0A7C3SHQ9_9BACT</name>
<dbReference type="NCBIfam" id="TIGR01444">
    <property type="entry name" value="fkbM_fam"/>
    <property type="match status" value="1"/>
</dbReference>
<proteinExistence type="predicted"/>
<comment type="caution">
    <text evidence="2">The sequence shown here is derived from an EMBL/GenBank/DDBJ whole genome shotgun (WGS) entry which is preliminary data.</text>
</comment>
<gene>
    <name evidence="2" type="ORF">ENV62_00875</name>
</gene>